<protein>
    <submittedName>
        <fullName evidence="1">Uncharacterized protein</fullName>
    </submittedName>
</protein>
<reference evidence="1 2" key="1">
    <citation type="submission" date="2020-06" db="EMBL/GenBank/DDBJ databases">
        <title>Transcriptomic and genomic resources for Thalictrum thalictroides and T. hernandezii: Facilitating candidate gene discovery in an emerging model plant lineage.</title>
        <authorList>
            <person name="Arias T."/>
            <person name="Riano-Pachon D.M."/>
            <person name="Di Stilio V.S."/>
        </authorList>
    </citation>
    <scope>NUCLEOTIDE SEQUENCE [LARGE SCALE GENOMIC DNA]</scope>
    <source>
        <strain evidence="2">cv. WT478/WT964</strain>
        <tissue evidence="1">Leaves</tissue>
    </source>
</reference>
<dbReference type="Proteomes" id="UP000554482">
    <property type="component" value="Unassembled WGS sequence"/>
</dbReference>
<dbReference type="AlphaFoldDB" id="A0A7J6V4I3"/>
<gene>
    <name evidence="1" type="ORF">FRX31_030537</name>
</gene>
<proteinExistence type="predicted"/>
<keyword evidence="2" id="KW-1185">Reference proteome</keyword>
<name>A0A7J6V4I3_THATH</name>
<evidence type="ECO:0000313" key="2">
    <source>
        <dbReference type="Proteomes" id="UP000554482"/>
    </source>
</evidence>
<accession>A0A7J6V4I3</accession>
<sequence length="69" mass="7472">SSSYSLHSSSKHTSTYHYQPVDLIVDVLGHAPPPGAINEYYKLKCASSVCNVDVAISTLQNSCEQVVEC</sequence>
<dbReference type="EMBL" id="JABWDY010038199">
    <property type="protein sequence ID" value="KAF5179876.1"/>
    <property type="molecule type" value="Genomic_DNA"/>
</dbReference>
<feature type="non-terminal residue" evidence="1">
    <location>
        <position position="1"/>
    </location>
</feature>
<organism evidence="1 2">
    <name type="scientific">Thalictrum thalictroides</name>
    <name type="common">Rue-anemone</name>
    <name type="synonym">Anemone thalictroides</name>
    <dbReference type="NCBI Taxonomy" id="46969"/>
    <lineage>
        <taxon>Eukaryota</taxon>
        <taxon>Viridiplantae</taxon>
        <taxon>Streptophyta</taxon>
        <taxon>Embryophyta</taxon>
        <taxon>Tracheophyta</taxon>
        <taxon>Spermatophyta</taxon>
        <taxon>Magnoliopsida</taxon>
        <taxon>Ranunculales</taxon>
        <taxon>Ranunculaceae</taxon>
        <taxon>Thalictroideae</taxon>
        <taxon>Thalictrum</taxon>
    </lineage>
</organism>
<evidence type="ECO:0000313" key="1">
    <source>
        <dbReference type="EMBL" id="KAF5179876.1"/>
    </source>
</evidence>
<comment type="caution">
    <text evidence="1">The sequence shown here is derived from an EMBL/GenBank/DDBJ whole genome shotgun (WGS) entry which is preliminary data.</text>
</comment>